<dbReference type="GO" id="GO:0003677">
    <property type="term" value="F:DNA binding"/>
    <property type="evidence" value="ECO:0007669"/>
    <property type="project" value="UniProtKB-KW"/>
</dbReference>
<evidence type="ECO:0000313" key="2">
    <source>
        <dbReference type="EMBL" id="SDM32795.1"/>
    </source>
</evidence>
<dbReference type="InterPro" id="IPR000835">
    <property type="entry name" value="HTH_MarR-typ"/>
</dbReference>
<feature type="domain" description="HTH marR-type" evidence="1">
    <location>
        <begin position="6"/>
        <end position="51"/>
    </location>
</feature>
<organism evidence="2 3">
    <name type="scientific">Halarsenatibacter silvermanii</name>
    <dbReference type="NCBI Taxonomy" id="321763"/>
    <lineage>
        <taxon>Bacteria</taxon>
        <taxon>Bacillati</taxon>
        <taxon>Bacillota</taxon>
        <taxon>Clostridia</taxon>
        <taxon>Halanaerobiales</taxon>
        <taxon>Halarsenatibacteraceae</taxon>
        <taxon>Halarsenatibacter</taxon>
    </lineage>
</organism>
<evidence type="ECO:0000259" key="1">
    <source>
        <dbReference type="Pfam" id="PF12802"/>
    </source>
</evidence>
<dbReference type="STRING" id="321763.SAMN04488692_12731"/>
<dbReference type="Gene3D" id="1.10.10.10">
    <property type="entry name" value="Winged helix-like DNA-binding domain superfamily/Winged helix DNA-binding domain"/>
    <property type="match status" value="1"/>
</dbReference>
<keyword evidence="3" id="KW-1185">Reference proteome</keyword>
<sequence>MDAEKEIDVLKALANMDDPSQRDIEKHTDMSLGTINAVIKKCVSKGLIKIEGASGASMKYILTPRGIKKLTARTLNYIQSSYRAIKKLRQTVKNRAQKDAEAGRSIYLYGAEDEVGELVETTLAELGLEYEVKEELKEIPDRGTVVYYWNPELREEIETEELTACNVLKLSDI</sequence>
<protein>
    <submittedName>
        <fullName evidence="2">Winged helix-turn-helix DNA-binding</fullName>
    </submittedName>
</protein>
<dbReference type="GO" id="GO:0003700">
    <property type="term" value="F:DNA-binding transcription factor activity"/>
    <property type="evidence" value="ECO:0007669"/>
    <property type="project" value="InterPro"/>
</dbReference>
<keyword evidence="2" id="KW-0238">DNA-binding</keyword>
<dbReference type="EMBL" id="FNGO01000027">
    <property type="protein sequence ID" value="SDM32795.1"/>
    <property type="molecule type" value="Genomic_DNA"/>
</dbReference>
<dbReference type="AlphaFoldDB" id="A0A1G9SDC6"/>
<accession>A0A1G9SDC6</accession>
<dbReference type="InterPro" id="IPR036388">
    <property type="entry name" value="WH-like_DNA-bd_sf"/>
</dbReference>
<evidence type="ECO:0000313" key="3">
    <source>
        <dbReference type="Proteomes" id="UP000199476"/>
    </source>
</evidence>
<dbReference type="OrthoDB" id="2082425at2"/>
<gene>
    <name evidence="2" type="ORF">SAMN04488692_12731</name>
</gene>
<proteinExistence type="predicted"/>
<dbReference type="RefSeq" id="WP_089761830.1">
    <property type="nucleotide sequence ID" value="NZ_FNGO01000027.1"/>
</dbReference>
<dbReference type="Pfam" id="PF12802">
    <property type="entry name" value="MarR_2"/>
    <property type="match status" value="1"/>
</dbReference>
<dbReference type="Proteomes" id="UP000199476">
    <property type="component" value="Unassembled WGS sequence"/>
</dbReference>
<dbReference type="SUPFAM" id="SSF46785">
    <property type="entry name" value="Winged helix' DNA-binding domain"/>
    <property type="match status" value="1"/>
</dbReference>
<dbReference type="InterPro" id="IPR036390">
    <property type="entry name" value="WH_DNA-bd_sf"/>
</dbReference>
<name>A0A1G9SDC6_9FIRM</name>
<reference evidence="2 3" key="1">
    <citation type="submission" date="2016-10" db="EMBL/GenBank/DDBJ databases">
        <authorList>
            <person name="de Groot N.N."/>
        </authorList>
    </citation>
    <scope>NUCLEOTIDE SEQUENCE [LARGE SCALE GENOMIC DNA]</scope>
    <source>
        <strain evidence="2 3">SLAS-1</strain>
    </source>
</reference>